<feature type="transmembrane region" description="Helical" evidence="11">
    <location>
        <begin position="153"/>
        <end position="178"/>
    </location>
</feature>
<evidence type="ECO:0000256" key="6">
    <source>
        <dbReference type="ARBA" id="ARBA00022833"/>
    </source>
</evidence>
<dbReference type="EMBL" id="DF974105">
    <property type="protein sequence ID" value="GAU45189.1"/>
    <property type="molecule type" value="Genomic_DNA"/>
</dbReference>
<feature type="transmembrane region" description="Helical" evidence="11">
    <location>
        <begin position="283"/>
        <end position="303"/>
    </location>
</feature>
<dbReference type="PANTHER" id="PTHR15860:SF27">
    <property type="entry name" value="RING_U-BOX SUPERFAMILY PROTEIN"/>
    <property type="match status" value="1"/>
</dbReference>
<organism evidence="13 14">
    <name type="scientific">Trifolium subterraneum</name>
    <name type="common">Subterranean clover</name>
    <dbReference type="NCBI Taxonomy" id="3900"/>
    <lineage>
        <taxon>Eukaryota</taxon>
        <taxon>Viridiplantae</taxon>
        <taxon>Streptophyta</taxon>
        <taxon>Embryophyta</taxon>
        <taxon>Tracheophyta</taxon>
        <taxon>Spermatophyta</taxon>
        <taxon>Magnoliopsida</taxon>
        <taxon>eudicotyledons</taxon>
        <taxon>Gunneridae</taxon>
        <taxon>Pentapetalae</taxon>
        <taxon>rosids</taxon>
        <taxon>fabids</taxon>
        <taxon>Fabales</taxon>
        <taxon>Fabaceae</taxon>
        <taxon>Papilionoideae</taxon>
        <taxon>50 kb inversion clade</taxon>
        <taxon>NPAAA clade</taxon>
        <taxon>Hologalegina</taxon>
        <taxon>IRL clade</taxon>
        <taxon>Trifolieae</taxon>
        <taxon>Trifolium</taxon>
    </lineage>
</organism>
<keyword evidence="5" id="KW-0833">Ubl conjugation pathway</keyword>
<dbReference type="InterPro" id="IPR027370">
    <property type="entry name" value="Znf-RING_euk"/>
</dbReference>
<evidence type="ECO:0000256" key="9">
    <source>
        <dbReference type="PROSITE-ProRule" id="PRU00175"/>
    </source>
</evidence>
<keyword evidence="8 11" id="KW-0472">Membrane</keyword>
<evidence type="ECO:0000256" key="5">
    <source>
        <dbReference type="ARBA" id="ARBA00022786"/>
    </source>
</evidence>
<evidence type="ECO:0000256" key="7">
    <source>
        <dbReference type="ARBA" id="ARBA00022989"/>
    </source>
</evidence>
<dbReference type="Gene3D" id="3.30.40.10">
    <property type="entry name" value="Zinc/RING finger domain, C3HC4 (zinc finger)"/>
    <property type="match status" value="1"/>
</dbReference>
<dbReference type="InterPro" id="IPR013083">
    <property type="entry name" value="Znf_RING/FYVE/PHD"/>
</dbReference>
<dbReference type="PANTHER" id="PTHR15860">
    <property type="entry name" value="UNCHARACTERIZED RING FINGER-CONTAINING PROTEIN"/>
    <property type="match status" value="1"/>
</dbReference>
<evidence type="ECO:0000256" key="4">
    <source>
        <dbReference type="ARBA" id="ARBA00022771"/>
    </source>
</evidence>
<name>A0A2Z6PHN8_TRISU</name>
<feature type="transmembrane region" description="Helical" evidence="11">
    <location>
        <begin position="198"/>
        <end position="217"/>
    </location>
</feature>
<evidence type="ECO:0000256" key="3">
    <source>
        <dbReference type="ARBA" id="ARBA00022723"/>
    </source>
</evidence>
<evidence type="ECO:0000259" key="12">
    <source>
        <dbReference type="PROSITE" id="PS50089"/>
    </source>
</evidence>
<reference evidence="14" key="1">
    <citation type="journal article" date="2017" name="Front. Plant Sci.">
        <title>Climate Clever Clovers: New Paradigm to Reduce the Environmental Footprint of Ruminants by Breeding Low Methanogenic Forages Utilizing Haplotype Variation.</title>
        <authorList>
            <person name="Kaur P."/>
            <person name="Appels R."/>
            <person name="Bayer P.E."/>
            <person name="Keeble-Gagnere G."/>
            <person name="Wang J."/>
            <person name="Hirakawa H."/>
            <person name="Shirasawa K."/>
            <person name="Vercoe P."/>
            <person name="Stefanova K."/>
            <person name="Durmic Z."/>
            <person name="Nichols P."/>
            <person name="Revell C."/>
            <person name="Isobe S.N."/>
            <person name="Edwards D."/>
            <person name="Erskine W."/>
        </authorList>
    </citation>
    <scope>NUCLEOTIDE SEQUENCE [LARGE SCALE GENOMIC DNA]</scope>
    <source>
        <strain evidence="14">cv. Daliak</strain>
    </source>
</reference>
<feature type="transmembrane region" description="Helical" evidence="11">
    <location>
        <begin position="237"/>
        <end position="262"/>
    </location>
</feature>
<evidence type="ECO:0000256" key="10">
    <source>
        <dbReference type="SAM" id="MobiDB-lite"/>
    </source>
</evidence>
<dbReference type="InterPro" id="IPR001841">
    <property type="entry name" value="Znf_RING"/>
</dbReference>
<evidence type="ECO:0000256" key="1">
    <source>
        <dbReference type="ARBA" id="ARBA00004141"/>
    </source>
</evidence>
<gene>
    <name evidence="13" type="ORF">TSUD_178820</name>
</gene>
<dbReference type="GO" id="GO:0061630">
    <property type="term" value="F:ubiquitin protein ligase activity"/>
    <property type="evidence" value="ECO:0007669"/>
    <property type="project" value="InterPro"/>
</dbReference>
<dbReference type="AlphaFoldDB" id="A0A2Z6PHN8"/>
<evidence type="ECO:0000313" key="13">
    <source>
        <dbReference type="EMBL" id="GAU45189.1"/>
    </source>
</evidence>
<dbReference type="OrthoDB" id="9049620at2759"/>
<feature type="region of interest" description="Disordered" evidence="10">
    <location>
        <begin position="91"/>
        <end position="131"/>
    </location>
</feature>
<dbReference type="Proteomes" id="UP000242715">
    <property type="component" value="Unassembled WGS sequence"/>
</dbReference>
<keyword evidence="7 11" id="KW-1133">Transmembrane helix</keyword>
<dbReference type="InterPro" id="IPR017907">
    <property type="entry name" value="Znf_RING_CS"/>
</dbReference>
<accession>A0A2Z6PHN8</accession>
<protein>
    <recommendedName>
        <fullName evidence="12">RING-type domain-containing protein</fullName>
    </recommendedName>
</protein>
<proteinExistence type="predicted"/>
<dbReference type="PROSITE" id="PS00518">
    <property type="entry name" value="ZF_RING_1"/>
    <property type="match status" value="1"/>
</dbReference>
<keyword evidence="3" id="KW-0479">Metal-binding</keyword>
<keyword evidence="6" id="KW-0862">Zinc</keyword>
<dbReference type="Pfam" id="PF13445">
    <property type="entry name" value="zf-RING_UBOX"/>
    <property type="match status" value="1"/>
</dbReference>
<dbReference type="InterPro" id="IPR044235">
    <property type="entry name" value="RNFT1/2"/>
</dbReference>
<comment type="subcellular location">
    <subcellularLocation>
        <location evidence="1">Membrane</location>
        <topology evidence="1">Multi-pass membrane protein</topology>
    </subcellularLocation>
</comment>
<keyword evidence="4 9" id="KW-0863">Zinc-finger</keyword>
<keyword evidence="2 11" id="KW-0812">Transmembrane</keyword>
<keyword evidence="14" id="KW-1185">Reference proteome</keyword>
<dbReference type="GO" id="GO:1904294">
    <property type="term" value="P:positive regulation of ERAD pathway"/>
    <property type="evidence" value="ECO:0007669"/>
    <property type="project" value="InterPro"/>
</dbReference>
<dbReference type="GO" id="GO:0008270">
    <property type="term" value="F:zinc ion binding"/>
    <property type="evidence" value="ECO:0007669"/>
    <property type="project" value="UniProtKB-KW"/>
</dbReference>
<dbReference type="GO" id="GO:0016020">
    <property type="term" value="C:membrane"/>
    <property type="evidence" value="ECO:0007669"/>
    <property type="project" value="UniProtKB-SubCell"/>
</dbReference>
<feature type="domain" description="RING-type" evidence="12">
    <location>
        <begin position="366"/>
        <end position="392"/>
    </location>
</feature>
<evidence type="ECO:0000256" key="8">
    <source>
        <dbReference type="ARBA" id="ARBA00023136"/>
    </source>
</evidence>
<feature type="compositionally biased region" description="Gly residues" evidence="10">
    <location>
        <begin position="115"/>
        <end position="126"/>
    </location>
</feature>
<evidence type="ECO:0000256" key="2">
    <source>
        <dbReference type="ARBA" id="ARBA00022692"/>
    </source>
</evidence>
<feature type="non-terminal residue" evidence="13">
    <location>
        <position position="392"/>
    </location>
</feature>
<evidence type="ECO:0000256" key="11">
    <source>
        <dbReference type="SAM" id="Phobius"/>
    </source>
</evidence>
<sequence length="392" mass="43506">MEGNGASSASSSSSNSRRYGFPSAASIIQAPLSALLEYSGILPSRSNQHQPNPDSVPNDGEVSIRIIGSTEQDNHREEEVIPLVVNDGATAAGMTSSSSHEDVERTGSGDVDAESGGGGGGDGSGANGRDSSYQRYDIQHAARWIEQVLPFSLLLLVVFIRQHLQGFFVTIWIAAVLFKSNDILRKQTALKGERKMPVLIGISVAFALHVVGVYWWYQNDDLMYPLVMLPPKEIPPFWHAIFIIMVNDTLARQAAMVLKCILLMYYKNSRGRNYRKQGQMLTLVEYLLLLYRALLPAPVWYRFFLNKEYGSLFSSLMTGLYLTFKLTSVVEKVQSFFASLKALSRKEVHYGAYATSEQVIAAGDLCAICQEKMHAPILLRCKHIFCEDCVSE</sequence>
<evidence type="ECO:0000313" key="14">
    <source>
        <dbReference type="Proteomes" id="UP000242715"/>
    </source>
</evidence>
<dbReference type="SUPFAM" id="SSF57850">
    <property type="entry name" value="RING/U-box"/>
    <property type="match status" value="1"/>
</dbReference>
<dbReference type="PROSITE" id="PS50089">
    <property type="entry name" value="ZF_RING_2"/>
    <property type="match status" value="1"/>
</dbReference>